<dbReference type="Proteomes" id="UP001589718">
    <property type="component" value="Unassembled WGS sequence"/>
</dbReference>
<comment type="caution">
    <text evidence="2">The sequence shown here is derived from an EMBL/GenBank/DDBJ whole genome shotgun (WGS) entry which is preliminary data.</text>
</comment>
<sequence>MGSVSSFGAGRMGAGRVGTGRGARGLLQVRLAGYAQLRFVNFYRGDPTTEGRYLLAGRLPEAAGEVMVGPARWVGRTGVAGALRNE</sequence>
<evidence type="ECO:0000313" key="2">
    <source>
        <dbReference type="EMBL" id="MFB9519276.1"/>
    </source>
</evidence>
<keyword evidence="3" id="KW-1185">Reference proteome</keyword>
<proteinExistence type="predicted"/>
<evidence type="ECO:0000313" key="3">
    <source>
        <dbReference type="Proteomes" id="UP001589718"/>
    </source>
</evidence>
<feature type="compositionally biased region" description="Gly residues" evidence="1">
    <location>
        <begin position="10"/>
        <end position="20"/>
    </location>
</feature>
<feature type="region of interest" description="Disordered" evidence="1">
    <location>
        <begin position="1"/>
        <end position="20"/>
    </location>
</feature>
<name>A0ABV5P7V5_STRCM</name>
<gene>
    <name evidence="2" type="ORF">ACFFTU_04825</name>
</gene>
<accession>A0ABV5P7V5</accession>
<evidence type="ECO:0000256" key="1">
    <source>
        <dbReference type="SAM" id="MobiDB-lite"/>
    </source>
</evidence>
<reference evidence="2 3" key="1">
    <citation type="submission" date="2024-09" db="EMBL/GenBank/DDBJ databases">
        <authorList>
            <person name="Sun Q."/>
            <person name="Mori K."/>
        </authorList>
    </citation>
    <scope>NUCLEOTIDE SEQUENCE [LARGE SCALE GENOMIC DNA]</scope>
    <source>
        <strain evidence="2 3">JCM 4362</strain>
    </source>
</reference>
<dbReference type="RefSeq" id="WP_345225785.1">
    <property type="nucleotide sequence ID" value="NZ_BAAAXE010000013.1"/>
</dbReference>
<organism evidence="2 3">
    <name type="scientific">Streptomyces cremeus</name>
    <dbReference type="NCBI Taxonomy" id="66881"/>
    <lineage>
        <taxon>Bacteria</taxon>
        <taxon>Bacillati</taxon>
        <taxon>Actinomycetota</taxon>
        <taxon>Actinomycetes</taxon>
        <taxon>Kitasatosporales</taxon>
        <taxon>Streptomycetaceae</taxon>
        <taxon>Streptomyces</taxon>
    </lineage>
</organism>
<protein>
    <submittedName>
        <fullName evidence="2">Uncharacterized protein</fullName>
    </submittedName>
</protein>
<dbReference type="EMBL" id="JBHMCR010000003">
    <property type="protein sequence ID" value="MFB9519276.1"/>
    <property type="molecule type" value="Genomic_DNA"/>
</dbReference>